<dbReference type="Proteomes" id="UP001589750">
    <property type="component" value="Unassembled WGS sequence"/>
</dbReference>
<evidence type="ECO:0000313" key="5">
    <source>
        <dbReference type="EMBL" id="MFB9311690.1"/>
    </source>
</evidence>
<evidence type="ECO:0000256" key="4">
    <source>
        <dbReference type="SAM" id="MobiDB-lite"/>
    </source>
</evidence>
<evidence type="ECO:0000256" key="2">
    <source>
        <dbReference type="ARBA" id="ARBA00023125"/>
    </source>
</evidence>
<keyword evidence="2 5" id="KW-0238">DNA-binding</keyword>
<dbReference type="SMART" id="SM00411">
    <property type="entry name" value="BHL"/>
    <property type="match status" value="1"/>
</dbReference>
<evidence type="ECO:0000313" key="6">
    <source>
        <dbReference type="Proteomes" id="UP001589750"/>
    </source>
</evidence>
<feature type="region of interest" description="Disordered" evidence="4">
    <location>
        <begin position="47"/>
        <end position="67"/>
    </location>
</feature>
<dbReference type="SUPFAM" id="SSF47729">
    <property type="entry name" value="IHF-like DNA-binding proteins"/>
    <property type="match status" value="1"/>
</dbReference>
<dbReference type="InterPro" id="IPR000119">
    <property type="entry name" value="Hist_DNA-bd"/>
</dbReference>
<evidence type="ECO:0000256" key="3">
    <source>
        <dbReference type="RuleBase" id="RU003939"/>
    </source>
</evidence>
<dbReference type="EMBL" id="JBHMDG010000001">
    <property type="protein sequence ID" value="MFB9311690.1"/>
    <property type="molecule type" value="Genomic_DNA"/>
</dbReference>
<dbReference type="CDD" id="cd13831">
    <property type="entry name" value="HU"/>
    <property type="match status" value="1"/>
</dbReference>
<dbReference type="PROSITE" id="PS00045">
    <property type="entry name" value="HISTONE_LIKE"/>
    <property type="match status" value="1"/>
</dbReference>
<accession>A0ABV5K766</accession>
<proteinExistence type="inferred from homology"/>
<comment type="similarity">
    <text evidence="3">Belongs to the bacterial histone-like protein family.</text>
</comment>
<keyword evidence="1" id="KW-0226">DNA condensation</keyword>
<gene>
    <name evidence="5" type="ORF">ACFFRI_01425</name>
</gene>
<dbReference type="Pfam" id="PF00216">
    <property type="entry name" value="Bac_DNA_binding"/>
    <property type="match status" value="1"/>
</dbReference>
<sequence>MNRTELREAIATETGLSGAQADQALTAVLDAITGALAKGDKVTLPGFGTFETRERSARQGRNPQTGEAIDIAASTAPAFKAGSALKKAVSSS</sequence>
<dbReference type="RefSeq" id="WP_140008423.1">
    <property type="nucleotide sequence ID" value="NZ_JBHMDG010000001.1"/>
</dbReference>
<keyword evidence="6" id="KW-1185">Reference proteome</keyword>
<protein>
    <submittedName>
        <fullName evidence="5">HU family DNA-binding protein</fullName>
    </submittedName>
</protein>
<dbReference type="PRINTS" id="PR01727">
    <property type="entry name" value="DNABINDINGHU"/>
</dbReference>
<reference evidence="5 6" key="1">
    <citation type="submission" date="2024-09" db="EMBL/GenBank/DDBJ databases">
        <authorList>
            <person name="Sun Q."/>
            <person name="Mori K."/>
        </authorList>
    </citation>
    <scope>NUCLEOTIDE SEQUENCE [LARGE SCALE GENOMIC DNA]</scope>
    <source>
        <strain evidence="5 6">JCM 9626</strain>
    </source>
</reference>
<name>A0ABV5K766_9ACTN</name>
<dbReference type="InterPro" id="IPR010992">
    <property type="entry name" value="IHF-like_DNA-bd_dom_sf"/>
</dbReference>
<organism evidence="5 6">
    <name type="scientific">Nocardioides plantarum</name>
    <dbReference type="NCBI Taxonomy" id="29299"/>
    <lineage>
        <taxon>Bacteria</taxon>
        <taxon>Bacillati</taxon>
        <taxon>Actinomycetota</taxon>
        <taxon>Actinomycetes</taxon>
        <taxon>Propionibacteriales</taxon>
        <taxon>Nocardioidaceae</taxon>
        <taxon>Nocardioides</taxon>
    </lineage>
</organism>
<comment type="caution">
    <text evidence="5">The sequence shown here is derived from an EMBL/GenBank/DDBJ whole genome shotgun (WGS) entry which is preliminary data.</text>
</comment>
<dbReference type="PANTHER" id="PTHR33175">
    <property type="entry name" value="DNA-BINDING PROTEIN HU"/>
    <property type="match status" value="1"/>
</dbReference>
<evidence type="ECO:0000256" key="1">
    <source>
        <dbReference type="ARBA" id="ARBA00023067"/>
    </source>
</evidence>
<dbReference type="InterPro" id="IPR020816">
    <property type="entry name" value="Histone-like_DNA-bd_CS"/>
</dbReference>
<dbReference type="PANTHER" id="PTHR33175:SF3">
    <property type="entry name" value="DNA-BINDING PROTEIN HU-BETA"/>
    <property type="match status" value="1"/>
</dbReference>
<dbReference type="GO" id="GO:0003677">
    <property type="term" value="F:DNA binding"/>
    <property type="evidence" value="ECO:0007669"/>
    <property type="project" value="UniProtKB-KW"/>
</dbReference>
<dbReference type="Gene3D" id="4.10.520.10">
    <property type="entry name" value="IHF-like DNA-binding proteins"/>
    <property type="match status" value="1"/>
</dbReference>